<protein>
    <submittedName>
        <fullName evidence="9">AdipoR/hemolysin-III-related protein</fullName>
    </submittedName>
</protein>
<evidence type="ECO:0000256" key="6">
    <source>
        <dbReference type="PIRSR" id="PIRSR604254-1"/>
    </source>
</evidence>
<keyword evidence="6" id="KW-0862">Zinc</keyword>
<evidence type="ECO:0000256" key="7">
    <source>
        <dbReference type="SAM" id="MobiDB-lite"/>
    </source>
</evidence>
<evidence type="ECO:0000256" key="8">
    <source>
        <dbReference type="SAM" id="Phobius"/>
    </source>
</evidence>
<evidence type="ECO:0000256" key="5">
    <source>
        <dbReference type="ARBA" id="ARBA00023136"/>
    </source>
</evidence>
<dbReference type="STRING" id="1764295.A0A5B8MML2"/>
<dbReference type="InterPro" id="IPR004254">
    <property type="entry name" value="AdipoR/HlyIII-related"/>
</dbReference>
<gene>
    <name evidence="9" type="ORF">A3770_05p38020</name>
</gene>
<evidence type="ECO:0000256" key="4">
    <source>
        <dbReference type="ARBA" id="ARBA00022989"/>
    </source>
</evidence>
<dbReference type="AlphaFoldDB" id="A0A5B8MML2"/>
<name>A0A5B8MML2_9CHLO</name>
<feature type="transmembrane region" description="Helical" evidence="8">
    <location>
        <begin position="103"/>
        <end position="122"/>
    </location>
</feature>
<dbReference type="Proteomes" id="UP000316726">
    <property type="component" value="Chromosome 5"/>
</dbReference>
<keyword evidence="3 8" id="KW-0812">Transmembrane</keyword>
<sequence length="481" mass="54577">MAVTRRQKAREGRREEEAKAIDGDEDAMLAARSMPARPRRKKGGTLGGNILRSIRARVTGGRYEKDGVPRYLIFNQYVLSGYRVNFTVKDSLMSLFTLHNESINIWTHAFGFVLFFALLIALCYSPPIMEVNQGSRNGTSADHRPPEALDPPASSSLVQASKDAAALYTESILLLNMARKQLGKALHLEEARDHLRKILTDVESTVFKKDKKHSFQLRGKFRETLKYLQKELKRRNVGKNLHVEEVKGKLLDLETHLRATISKNFKVEYWPAFLYLLGAMFCMLSSSMAHTFSICSPLANKWWWRIDYVGIAVMIAGSFCPVVYYTFLNEVMWRNFYLAVILGLGGLVAGVSLLDRFQEDNYRVFRALLFVAFGLFAVFPIVHATLLHWNDELSLGPLYKIFGYEVSMGAMYLGGALVYATQFPECMFPGKFDIFFNSHQVFHVAIVFAAYTHYLAVMEAIEWRYGAQGAQLLSDVNFSSA</sequence>
<evidence type="ECO:0000313" key="10">
    <source>
        <dbReference type="Proteomes" id="UP000316726"/>
    </source>
</evidence>
<evidence type="ECO:0000256" key="2">
    <source>
        <dbReference type="ARBA" id="ARBA00007018"/>
    </source>
</evidence>
<comment type="subcellular location">
    <subcellularLocation>
        <location evidence="1">Membrane</location>
        <topology evidence="1">Multi-pass membrane protein</topology>
    </subcellularLocation>
</comment>
<feature type="binding site" evidence="6">
    <location>
        <position position="290"/>
    </location>
    <ligand>
        <name>Zn(2+)</name>
        <dbReference type="ChEBI" id="CHEBI:29105"/>
    </ligand>
</feature>
<keyword evidence="4 8" id="KW-1133">Transmembrane helix</keyword>
<feature type="region of interest" description="Disordered" evidence="7">
    <location>
        <begin position="135"/>
        <end position="154"/>
    </location>
</feature>
<dbReference type="GO" id="GO:0009744">
    <property type="term" value="P:response to sucrose"/>
    <property type="evidence" value="ECO:0007669"/>
    <property type="project" value="UniProtKB-ARBA"/>
</dbReference>
<dbReference type="PANTHER" id="PTHR20855:SF52">
    <property type="entry name" value="ADIPONECTIN RECEPTOR PROTEIN"/>
    <property type="match status" value="1"/>
</dbReference>
<feature type="transmembrane region" description="Helical" evidence="8">
    <location>
        <begin position="441"/>
        <end position="461"/>
    </location>
</feature>
<evidence type="ECO:0000313" key="9">
    <source>
        <dbReference type="EMBL" id="QDZ21284.1"/>
    </source>
</evidence>
<feature type="compositionally biased region" description="Basic and acidic residues" evidence="7">
    <location>
        <begin position="9"/>
        <end position="22"/>
    </location>
</feature>
<keyword evidence="10" id="KW-1185">Reference proteome</keyword>
<feature type="transmembrane region" description="Helical" evidence="8">
    <location>
        <begin position="272"/>
        <end position="294"/>
    </location>
</feature>
<dbReference type="GO" id="GO:0016020">
    <property type="term" value="C:membrane"/>
    <property type="evidence" value="ECO:0007669"/>
    <property type="project" value="UniProtKB-SubCell"/>
</dbReference>
<feature type="binding site" evidence="6">
    <location>
        <position position="439"/>
    </location>
    <ligand>
        <name>Zn(2+)</name>
        <dbReference type="ChEBI" id="CHEBI:29105"/>
    </ligand>
</feature>
<accession>A0A5B8MML2</accession>
<dbReference type="GO" id="GO:0046872">
    <property type="term" value="F:metal ion binding"/>
    <property type="evidence" value="ECO:0007669"/>
    <property type="project" value="UniProtKB-KW"/>
</dbReference>
<proteinExistence type="inferred from homology"/>
<dbReference type="PANTHER" id="PTHR20855">
    <property type="entry name" value="ADIPOR/PROGESTIN RECEPTOR-RELATED"/>
    <property type="match status" value="1"/>
</dbReference>
<reference evidence="9 10" key="1">
    <citation type="submission" date="2018-07" db="EMBL/GenBank/DDBJ databases">
        <title>The complete nuclear genome of the prasinophyte Chloropicon primus (CCMP1205).</title>
        <authorList>
            <person name="Pombert J.-F."/>
            <person name="Otis C."/>
            <person name="Turmel M."/>
            <person name="Lemieux C."/>
        </authorList>
    </citation>
    <scope>NUCLEOTIDE SEQUENCE [LARGE SCALE GENOMIC DNA]</scope>
    <source>
        <strain evidence="9 10">CCMP1205</strain>
    </source>
</reference>
<feature type="transmembrane region" description="Helical" evidence="8">
    <location>
        <begin position="367"/>
        <end position="389"/>
    </location>
</feature>
<feature type="binding site" evidence="6">
    <location>
        <position position="443"/>
    </location>
    <ligand>
        <name>Zn(2+)</name>
        <dbReference type="ChEBI" id="CHEBI:29105"/>
    </ligand>
</feature>
<dbReference type="OrthoDB" id="529367at2759"/>
<keyword evidence="6" id="KW-0479">Metal-binding</keyword>
<dbReference type="EMBL" id="CP031038">
    <property type="protein sequence ID" value="QDZ21284.1"/>
    <property type="molecule type" value="Genomic_DNA"/>
</dbReference>
<evidence type="ECO:0000256" key="3">
    <source>
        <dbReference type="ARBA" id="ARBA00022692"/>
    </source>
</evidence>
<evidence type="ECO:0000256" key="1">
    <source>
        <dbReference type="ARBA" id="ARBA00004141"/>
    </source>
</evidence>
<feature type="transmembrane region" description="Helical" evidence="8">
    <location>
        <begin position="336"/>
        <end position="355"/>
    </location>
</feature>
<feature type="transmembrane region" description="Helical" evidence="8">
    <location>
        <begin position="401"/>
        <end position="420"/>
    </location>
</feature>
<comment type="similarity">
    <text evidence="2">Belongs to the ADIPOR family.</text>
</comment>
<organism evidence="9 10">
    <name type="scientific">Chloropicon primus</name>
    <dbReference type="NCBI Taxonomy" id="1764295"/>
    <lineage>
        <taxon>Eukaryota</taxon>
        <taxon>Viridiplantae</taxon>
        <taxon>Chlorophyta</taxon>
        <taxon>Chloropicophyceae</taxon>
        <taxon>Chloropicales</taxon>
        <taxon>Chloropicaceae</taxon>
        <taxon>Chloropicon</taxon>
    </lineage>
</organism>
<feature type="transmembrane region" description="Helical" evidence="8">
    <location>
        <begin position="306"/>
        <end position="324"/>
    </location>
</feature>
<keyword evidence="5 8" id="KW-0472">Membrane</keyword>
<dbReference type="Pfam" id="PF03006">
    <property type="entry name" value="HlyIII"/>
    <property type="match status" value="1"/>
</dbReference>
<feature type="region of interest" description="Disordered" evidence="7">
    <location>
        <begin position="1"/>
        <end position="23"/>
    </location>
</feature>
<dbReference type="GO" id="GO:0038023">
    <property type="term" value="F:signaling receptor activity"/>
    <property type="evidence" value="ECO:0007669"/>
    <property type="project" value="TreeGrafter"/>
</dbReference>